<accession>A0A061AB04</accession>
<dbReference type="InterPro" id="IPR005841">
    <property type="entry name" value="Alpha-D-phosphohexomutase_SF"/>
</dbReference>
<dbReference type="GO" id="GO:0008973">
    <property type="term" value="F:phosphopentomutase activity"/>
    <property type="evidence" value="ECO:0007669"/>
    <property type="project" value="TreeGrafter"/>
</dbReference>
<dbReference type="Gene3D" id="3.40.120.10">
    <property type="entry name" value="Alpha-D-Glucose-1,6-Bisphosphate, subunit A, domain 3"/>
    <property type="match status" value="3"/>
</dbReference>
<keyword evidence="6" id="KW-0413">Isomerase</keyword>
<comment type="similarity">
    <text evidence="2 7">Belongs to the phosphohexose mutase family.</text>
</comment>
<dbReference type="Proteomes" id="UP000032434">
    <property type="component" value="Chromosome 1"/>
</dbReference>
<dbReference type="AlphaFoldDB" id="A0A061AB04"/>
<dbReference type="InterPro" id="IPR016066">
    <property type="entry name" value="A-D-PHexomutase_CS"/>
</dbReference>
<feature type="domain" description="Alpha-D-phosphohexomutase C-terminal" evidence="8">
    <location>
        <begin position="487"/>
        <end position="518"/>
    </location>
</feature>
<dbReference type="InterPro" id="IPR005844">
    <property type="entry name" value="A-D-PHexomutase_a/b/a-I"/>
</dbReference>
<comment type="cofactor">
    <cofactor evidence="1">
        <name>Mg(2+)</name>
        <dbReference type="ChEBI" id="CHEBI:18420"/>
    </cofactor>
</comment>
<evidence type="ECO:0000313" key="12">
    <source>
        <dbReference type="EMBL" id="CDR31028.1"/>
    </source>
</evidence>
<dbReference type="GO" id="GO:0006166">
    <property type="term" value="P:purine ribonucleoside salvage"/>
    <property type="evidence" value="ECO:0007669"/>
    <property type="project" value="TreeGrafter"/>
</dbReference>
<dbReference type="InterPro" id="IPR016055">
    <property type="entry name" value="A-D-PHexomutase_a/b/a-I/II/III"/>
</dbReference>
<dbReference type="PANTHER" id="PTHR45745:SF1">
    <property type="entry name" value="PHOSPHOGLUCOMUTASE 2B-RELATED"/>
    <property type="match status" value="1"/>
</dbReference>
<dbReference type="PROSITE" id="PS00710">
    <property type="entry name" value="PGM_PMM"/>
    <property type="match status" value="1"/>
</dbReference>
<feature type="domain" description="Alpha-D-phosphohexomutase alpha/beta/alpha" evidence="11">
    <location>
        <begin position="309"/>
        <end position="428"/>
    </location>
</feature>
<evidence type="ECO:0000259" key="11">
    <source>
        <dbReference type="Pfam" id="PF02880"/>
    </source>
</evidence>
<dbReference type="FunCoup" id="A0A061AB04">
    <property type="interactions" value="259"/>
</dbReference>
<evidence type="ECO:0000259" key="10">
    <source>
        <dbReference type="Pfam" id="PF02879"/>
    </source>
</evidence>
<feature type="domain" description="Alpha-D-phosphohexomutase alpha/beta/alpha" evidence="10">
    <location>
        <begin position="200"/>
        <end position="299"/>
    </location>
</feature>
<dbReference type="SUPFAM" id="SSF55957">
    <property type="entry name" value="Phosphoglucomutase, C-terminal domain"/>
    <property type="match status" value="1"/>
</dbReference>
<feature type="domain" description="Alpha-D-phosphohexomutase alpha/beta/alpha" evidence="9">
    <location>
        <begin position="41"/>
        <end position="176"/>
    </location>
</feature>
<dbReference type="GO" id="GO:0005975">
    <property type="term" value="P:carbohydrate metabolic process"/>
    <property type="evidence" value="ECO:0007669"/>
    <property type="project" value="InterPro"/>
</dbReference>
<dbReference type="SUPFAM" id="SSF53738">
    <property type="entry name" value="Phosphoglucomutase, first 3 domains"/>
    <property type="match status" value="3"/>
</dbReference>
<dbReference type="HOGENOM" id="CLU_016950_0_0_14"/>
<evidence type="ECO:0000256" key="3">
    <source>
        <dbReference type="ARBA" id="ARBA00022553"/>
    </source>
</evidence>
<dbReference type="Pfam" id="PF00408">
    <property type="entry name" value="PGM_PMM_IV"/>
    <property type="match status" value="1"/>
</dbReference>
<evidence type="ECO:0000256" key="7">
    <source>
        <dbReference type="RuleBase" id="RU004326"/>
    </source>
</evidence>
<dbReference type="RefSeq" id="WP_045749492.1">
    <property type="nucleotide sequence ID" value="NZ_FUZK01000001.1"/>
</dbReference>
<keyword evidence="4 7" id="KW-0479">Metal-binding</keyword>
<evidence type="ECO:0000256" key="1">
    <source>
        <dbReference type="ARBA" id="ARBA00001946"/>
    </source>
</evidence>
<evidence type="ECO:0000256" key="5">
    <source>
        <dbReference type="ARBA" id="ARBA00022842"/>
    </source>
</evidence>
<evidence type="ECO:0000256" key="6">
    <source>
        <dbReference type="ARBA" id="ARBA00023235"/>
    </source>
</evidence>
<evidence type="ECO:0000259" key="9">
    <source>
        <dbReference type="Pfam" id="PF02878"/>
    </source>
</evidence>
<dbReference type="Gene3D" id="3.30.310.50">
    <property type="entry name" value="Alpha-D-phosphohexomutase, C-terminal domain"/>
    <property type="match status" value="1"/>
</dbReference>
<dbReference type="STRING" id="35623.Aocu_09550"/>
<reference evidence="13" key="1">
    <citation type="submission" date="2014-05" db="EMBL/GenBank/DDBJ databases">
        <authorList>
            <person name="Kube M."/>
        </authorList>
    </citation>
    <scope>NUCLEOTIDE SEQUENCE [LARGE SCALE GENOMIC DNA]</scope>
</reference>
<protein>
    <submittedName>
        <fullName evidence="12">Phosphoglucomutase</fullName>
    </submittedName>
</protein>
<dbReference type="InterPro" id="IPR036900">
    <property type="entry name" value="A-D-PHexomutase_C_sf"/>
</dbReference>
<gene>
    <name evidence="12" type="primary">pgm</name>
    <name evidence="12" type="ORF">Aocu_09550</name>
</gene>
<dbReference type="Pfam" id="PF02880">
    <property type="entry name" value="PGM_PMM_III"/>
    <property type="match status" value="1"/>
</dbReference>
<evidence type="ECO:0000259" key="8">
    <source>
        <dbReference type="Pfam" id="PF00408"/>
    </source>
</evidence>
<dbReference type="EMBL" id="LK028559">
    <property type="protein sequence ID" value="CDR31028.1"/>
    <property type="molecule type" value="Genomic_DNA"/>
</dbReference>
<keyword evidence="3" id="KW-0597">Phosphoprotein</keyword>
<keyword evidence="13" id="KW-1185">Reference proteome</keyword>
<dbReference type="InterPro" id="IPR005845">
    <property type="entry name" value="A-D-PHexomutase_a/b/a-II"/>
</dbReference>
<evidence type="ECO:0000256" key="2">
    <source>
        <dbReference type="ARBA" id="ARBA00010231"/>
    </source>
</evidence>
<dbReference type="OrthoDB" id="9806956at2"/>
<evidence type="ECO:0000256" key="4">
    <source>
        <dbReference type="ARBA" id="ARBA00022723"/>
    </source>
</evidence>
<dbReference type="KEGG" id="aoc:Aocu_09550"/>
<dbReference type="CDD" id="cd05799">
    <property type="entry name" value="PGM2"/>
    <property type="match status" value="1"/>
</dbReference>
<keyword evidence="5 7" id="KW-0460">Magnesium</keyword>
<dbReference type="PATRIC" id="fig|35623.3.peg.954"/>
<proteinExistence type="inferred from homology"/>
<dbReference type="PRINTS" id="PR00509">
    <property type="entry name" value="PGMPMM"/>
</dbReference>
<evidence type="ECO:0000313" key="13">
    <source>
        <dbReference type="Proteomes" id="UP000032434"/>
    </source>
</evidence>
<sequence>MSYQDNYQKWLNEKSLTNEEVHILKSMTETEKEESFYQDLTFGTGGIRGILGLGSNRINAYTIRKATKGLANYLIKNQLLNGVAISYDNRFGSIEFAYEAAKVLAYNGIKSYVFKTLRPTPMLSFAVRHFNTSAGIMLTASHNPKEYNGYKVYNSTGAQLNTYESLEVIKEIDAIKSPFGIETANNELINWIDASFDEIYLKKVRELTIHHDEKILKLVYSPLHGTGGQVIPKLLKEQGYEVHEVLEQMIVDPAFTHTLSSNPEEAIAYERSIEQLEKVNADIILVTDPDADRLGVALKHQNKIKILTGNQTAAIILNYLIQEKKPTKGIVYTTVVTSNLIKDIAMNNHLEVGETLTGFKFIGEQAKLNEGIKPYIFGCEESYGSLISDFVRDKDAVQAVYMLSEIANHLKHKGLTLMDYLEDIYQQYGYYVDQTISLSLKGIEGLKRIDDIMTYFRTNGLDLPIFNVKKQLDFINGLVNGSILLPPSNVLRFESEDGFICLRPSGTEPKLKLYYSTKKPNQKDALAYIEQLILEMNSIISKI</sequence>
<dbReference type="InterPro" id="IPR005843">
    <property type="entry name" value="A-D-PHexomutase_C"/>
</dbReference>
<dbReference type="InParanoid" id="A0A061AB04"/>
<dbReference type="GO" id="GO:0000287">
    <property type="term" value="F:magnesium ion binding"/>
    <property type="evidence" value="ECO:0007669"/>
    <property type="project" value="InterPro"/>
</dbReference>
<dbReference type="Pfam" id="PF02878">
    <property type="entry name" value="PGM_PMM_I"/>
    <property type="match status" value="1"/>
</dbReference>
<organism evidence="12 13">
    <name type="scientific">Acholeplasma oculi</name>
    <dbReference type="NCBI Taxonomy" id="35623"/>
    <lineage>
        <taxon>Bacteria</taxon>
        <taxon>Bacillati</taxon>
        <taxon>Mycoplasmatota</taxon>
        <taxon>Mollicutes</taxon>
        <taxon>Acholeplasmatales</taxon>
        <taxon>Acholeplasmataceae</taxon>
        <taxon>Acholeplasma</taxon>
    </lineage>
</organism>
<name>A0A061AB04_9MOLU</name>
<dbReference type="InterPro" id="IPR005846">
    <property type="entry name" value="A-D-PHexomutase_a/b/a-III"/>
</dbReference>
<dbReference type="PANTHER" id="PTHR45745">
    <property type="entry name" value="PHOSPHOMANNOMUTASE 45A"/>
    <property type="match status" value="1"/>
</dbReference>
<dbReference type="Pfam" id="PF02879">
    <property type="entry name" value="PGM_PMM_II"/>
    <property type="match status" value="1"/>
</dbReference>